<keyword evidence="3" id="KW-0808">Transferase</keyword>
<dbReference type="SUPFAM" id="SSF53335">
    <property type="entry name" value="S-adenosyl-L-methionine-dependent methyltransferases"/>
    <property type="match status" value="1"/>
</dbReference>
<keyword evidence="2" id="KW-1133">Transmembrane helix</keyword>
<keyword evidence="2" id="KW-0472">Membrane</keyword>
<sequence>MEPRNRKKKTINPQETPVSTTSIDKNATVAESLGKPRKIQDLINKSFQLPSIIAGIFIAYSLILTLSSYYKNGTRYLEPIYGNVIPYKHRFFFMVFSFSFGVLLAIVVFTMFCLSIDDACQKFLLKVSSKYNQIVSKRTFLSEKESTDFEKYLLNERCLENSQFDHSFDTNLMFFVSLCFDALSFFVATIPMRLEQVFLLSNFFGLRFGPLIAHISSDFFVFIAVGFISMLVSTRIAYVINSSSTSPKNSKNEISSSGKGSIFGYAYSFIVFTGAMTFSSVLPTQPACYTVLFQTILISLVGVIIKLCMHYQISLDKNKAENDYNGFLQSLSNDPLPEDEKFNRPKPTKATNLKLFVFYLPVAAIFTFVSQTIYTSKHCADEVTWKHNLNPDIQVLYRIESFSGWIEVVDLNLSNLDNKPEHTDPIAVDPKKVRVLRSGHSIVGGIWNSTSESVYGVFYYFDAPLYSKNLIKSQQRSALHIGLGAGISAKSHHSQGIAVDVVDIDMAVIHCAQNYFGLPENLKSINVQDGRYFVEKSISDSYDFIVHDIFSGGSINSYMLSTEFLNQTHRILKPSGILTLNYVGFPTDSRSIGIIQKTLLNSFKHVRLFVDNISQMDTLQNLVFFASDVDIVFELPESIKLNAERSIRNTVLGQLHNNEFNLSAVNTNDLPLITDLVNPLEQANLVNAEGHWHTMRKIFPLEFWVNY</sequence>
<dbReference type="CDD" id="cd02440">
    <property type="entry name" value="AdoMet_MTases"/>
    <property type="match status" value="1"/>
</dbReference>
<evidence type="ECO:0000256" key="2">
    <source>
        <dbReference type="SAM" id="Phobius"/>
    </source>
</evidence>
<dbReference type="Gene3D" id="3.40.50.150">
    <property type="entry name" value="Vaccinia Virus protein VP39"/>
    <property type="match status" value="1"/>
</dbReference>
<keyword evidence="1" id="KW-0620">Polyamine biosynthesis</keyword>
<dbReference type="GO" id="GO:0006596">
    <property type="term" value="P:polyamine biosynthetic process"/>
    <property type="evidence" value="ECO:0007669"/>
    <property type="project" value="UniProtKB-KW"/>
</dbReference>
<keyword evidence="2" id="KW-0812">Transmembrane</keyword>
<feature type="transmembrane region" description="Helical" evidence="2">
    <location>
        <begin position="289"/>
        <end position="309"/>
    </location>
</feature>
<dbReference type="NCBIfam" id="NF037959">
    <property type="entry name" value="MFS_SpdSyn"/>
    <property type="match status" value="1"/>
</dbReference>
<dbReference type="OrthoDB" id="2016285at2759"/>
<accession>A0A1R1Y752</accession>
<dbReference type="InterPro" id="IPR029063">
    <property type="entry name" value="SAM-dependent_MTases_sf"/>
</dbReference>
<comment type="caution">
    <text evidence="3">The sequence shown here is derived from an EMBL/GenBank/DDBJ whole genome shotgun (WGS) entry which is preliminary data.</text>
</comment>
<dbReference type="PANTHER" id="PTHR43317">
    <property type="entry name" value="THERMOSPERMINE SYNTHASE ACAULIS5"/>
    <property type="match status" value="1"/>
</dbReference>
<keyword evidence="4" id="KW-1185">Reference proteome</keyword>
<feature type="transmembrane region" description="Helical" evidence="2">
    <location>
        <begin position="47"/>
        <end position="70"/>
    </location>
</feature>
<feature type="transmembrane region" description="Helical" evidence="2">
    <location>
        <begin position="90"/>
        <end position="116"/>
    </location>
</feature>
<feature type="transmembrane region" description="Helical" evidence="2">
    <location>
        <begin position="353"/>
        <end position="374"/>
    </location>
</feature>
<dbReference type="AlphaFoldDB" id="A0A1R1Y752"/>
<feature type="transmembrane region" description="Helical" evidence="2">
    <location>
        <begin position="172"/>
        <end position="194"/>
    </location>
</feature>
<evidence type="ECO:0000313" key="3">
    <source>
        <dbReference type="EMBL" id="OMJ22693.1"/>
    </source>
</evidence>
<dbReference type="Proteomes" id="UP000187429">
    <property type="component" value="Unassembled WGS sequence"/>
</dbReference>
<dbReference type="GO" id="GO:0016740">
    <property type="term" value="F:transferase activity"/>
    <property type="evidence" value="ECO:0007669"/>
    <property type="project" value="UniProtKB-KW"/>
</dbReference>
<proteinExistence type="predicted"/>
<name>A0A1R1Y752_9FUNG</name>
<protein>
    <submittedName>
        <fullName evidence="3">Polyamine aminopropyltransferase</fullName>
    </submittedName>
</protein>
<feature type="transmembrane region" description="Helical" evidence="2">
    <location>
        <begin position="262"/>
        <end position="283"/>
    </location>
</feature>
<evidence type="ECO:0000256" key="1">
    <source>
        <dbReference type="ARBA" id="ARBA00023115"/>
    </source>
</evidence>
<reference evidence="4" key="1">
    <citation type="submission" date="2017-01" db="EMBL/GenBank/DDBJ databases">
        <authorList>
            <person name="Wang Y."/>
            <person name="White M."/>
            <person name="Kvist S."/>
            <person name="Moncalvo J.-M."/>
        </authorList>
    </citation>
    <scope>NUCLEOTIDE SEQUENCE [LARGE SCALE GENOMIC DNA]</scope>
    <source>
        <strain evidence="4">ID-206-W2</strain>
    </source>
</reference>
<dbReference type="EMBL" id="LSSM01002195">
    <property type="protein sequence ID" value="OMJ22693.1"/>
    <property type="molecule type" value="Genomic_DNA"/>
</dbReference>
<organism evidence="3 4">
    <name type="scientific">Smittium culicis</name>
    <dbReference type="NCBI Taxonomy" id="133412"/>
    <lineage>
        <taxon>Eukaryota</taxon>
        <taxon>Fungi</taxon>
        <taxon>Fungi incertae sedis</taxon>
        <taxon>Zoopagomycota</taxon>
        <taxon>Kickxellomycotina</taxon>
        <taxon>Harpellomycetes</taxon>
        <taxon>Harpellales</taxon>
        <taxon>Legeriomycetaceae</taxon>
        <taxon>Smittium</taxon>
    </lineage>
</organism>
<evidence type="ECO:0000313" key="4">
    <source>
        <dbReference type="Proteomes" id="UP000187429"/>
    </source>
</evidence>
<gene>
    <name evidence="3" type="ORF">AYI69_g5295</name>
</gene>
<feature type="transmembrane region" description="Helical" evidence="2">
    <location>
        <begin position="219"/>
        <end position="241"/>
    </location>
</feature>
<dbReference type="PANTHER" id="PTHR43317:SF1">
    <property type="entry name" value="THERMOSPERMINE SYNTHASE ACAULIS5"/>
    <property type="match status" value="1"/>
</dbReference>